<evidence type="ECO:0000259" key="5">
    <source>
        <dbReference type="Pfam" id="PF00686"/>
    </source>
</evidence>
<dbReference type="InterPro" id="IPR013783">
    <property type="entry name" value="Ig-like_fold"/>
</dbReference>
<protein>
    <recommendedName>
        <fullName evidence="2">alpha-amylase</fullName>
        <ecNumber evidence="2">3.2.1.1</ecNumber>
    </recommendedName>
    <alternativeName>
        <fullName evidence="3">1,4-alpha-D-glucan glucanohydrolase</fullName>
    </alternativeName>
</protein>
<reference evidence="6" key="1">
    <citation type="journal article" date="2014" name="Int. J. Syst. Evol. Microbiol.">
        <title>Complete genome sequence of Corynebacterium casei LMG S-19264T (=DSM 44701T), isolated from a smear-ripened cheese.</title>
        <authorList>
            <consortium name="US DOE Joint Genome Institute (JGI-PGF)"/>
            <person name="Walter F."/>
            <person name="Albersmeier A."/>
            <person name="Kalinowski J."/>
            <person name="Ruckert C."/>
        </authorList>
    </citation>
    <scope>NUCLEOTIDE SEQUENCE</scope>
    <source>
        <strain evidence="6">CGMCC 4.7312</strain>
    </source>
</reference>
<dbReference type="EC" id="3.2.1.1" evidence="2"/>
<evidence type="ECO:0000313" key="6">
    <source>
        <dbReference type="EMBL" id="GGM55174.1"/>
    </source>
</evidence>
<dbReference type="InterPro" id="IPR002044">
    <property type="entry name" value="CBM20"/>
</dbReference>
<comment type="caution">
    <text evidence="6">The sequence shown here is derived from an EMBL/GenBank/DDBJ whole genome shotgun (WGS) entry which is preliminary data.</text>
</comment>
<dbReference type="Proteomes" id="UP000608890">
    <property type="component" value="Unassembled WGS sequence"/>
</dbReference>
<dbReference type="Pfam" id="PF00686">
    <property type="entry name" value="CBM_20"/>
    <property type="match status" value="1"/>
</dbReference>
<dbReference type="InterPro" id="IPR013784">
    <property type="entry name" value="Carb-bd-like_fold"/>
</dbReference>
<proteinExistence type="predicted"/>
<dbReference type="GO" id="GO:0004556">
    <property type="term" value="F:alpha-amylase activity"/>
    <property type="evidence" value="ECO:0007669"/>
    <property type="project" value="UniProtKB-EC"/>
</dbReference>
<dbReference type="EMBL" id="BMNB01000024">
    <property type="protein sequence ID" value="GGM55174.1"/>
    <property type="molecule type" value="Genomic_DNA"/>
</dbReference>
<dbReference type="AlphaFoldDB" id="A0A917U3Y8"/>
<keyword evidence="7" id="KW-1185">Reference proteome</keyword>
<evidence type="ECO:0000256" key="2">
    <source>
        <dbReference type="ARBA" id="ARBA00012595"/>
    </source>
</evidence>
<comment type="catalytic activity">
    <reaction evidence="1">
        <text>Endohydrolysis of (1-&gt;4)-alpha-D-glucosidic linkages in polysaccharides containing three or more (1-&gt;4)-alpha-linked D-glucose units.</text>
        <dbReference type="EC" id="3.2.1.1"/>
    </reaction>
</comment>
<evidence type="ECO:0000256" key="1">
    <source>
        <dbReference type="ARBA" id="ARBA00000548"/>
    </source>
</evidence>
<feature type="region of interest" description="Disordered" evidence="4">
    <location>
        <begin position="16"/>
        <end position="63"/>
    </location>
</feature>
<dbReference type="GO" id="GO:0005975">
    <property type="term" value="P:carbohydrate metabolic process"/>
    <property type="evidence" value="ECO:0007669"/>
    <property type="project" value="UniProtKB-ARBA"/>
</dbReference>
<dbReference type="Gene3D" id="2.60.40.10">
    <property type="entry name" value="Immunoglobulins"/>
    <property type="match status" value="1"/>
</dbReference>
<gene>
    <name evidence="6" type="ORF">GCM10011608_45050</name>
</gene>
<evidence type="ECO:0000256" key="4">
    <source>
        <dbReference type="SAM" id="MobiDB-lite"/>
    </source>
</evidence>
<evidence type="ECO:0000256" key="3">
    <source>
        <dbReference type="ARBA" id="ARBA00030238"/>
    </source>
</evidence>
<feature type="domain" description="CBM20" evidence="5">
    <location>
        <begin position="2"/>
        <end position="43"/>
    </location>
</feature>
<dbReference type="SUPFAM" id="SSF49452">
    <property type="entry name" value="Starch-binding domain-like"/>
    <property type="match status" value="1"/>
</dbReference>
<sequence length="63" mass="6437">MTAVTFGVTATTTLGQNTHVAGDHPSLGDWDPTKAPLLSSATGGNRTVTVGNGGTPLNDTWRN</sequence>
<evidence type="ECO:0000313" key="7">
    <source>
        <dbReference type="Proteomes" id="UP000608890"/>
    </source>
</evidence>
<name>A0A917U3Y8_9ACTN</name>
<reference evidence="6" key="2">
    <citation type="submission" date="2020-09" db="EMBL/GenBank/DDBJ databases">
        <authorList>
            <person name="Sun Q."/>
            <person name="Zhou Y."/>
        </authorList>
    </citation>
    <scope>NUCLEOTIDE SEQUENCE</scope>
    <source>
        <strain evidence="6">CGMCC 4.7312</strain>
    </source>
</reference>
<dbReference type="RefSeq" id="WP_229706338.1">
    <property type="nucleotide sequence ID" value="NZ_BMNB01000024.1"/>
</dbReference>
<dbReference type="GO" id="GO:2001070">
    <property type="term" value="F:starch binding"/>
    <property type="evidence" value="ECO:0007669"/>
    <property type="project" value="InterPro"/>
</dbReference>
<organism evidence="6 7">
    <name type="scientific">Micromonospora sonchi</name>
    <dbReference type="NCBI Taxonomy" id="1763543"/>
    <lineage>
        <taxon>Bacteria</taxon>
        <taxon>Bacillati</taxon>
        <taxon>Actinomycetota</taxon>
        <taxon>Actinomycetes</taxon>
        <taxon>Micromonosporales</taxon>
        <taxon>Micromonosporaceae</taxon>
        <taxon>Micromonospora</taxon>
    </lineage>
</organism>
<accession>A0A917U3Y8</accession>